<feature type="binding site" evidence="7">
    <location>
        <begin position="158"/>
        <end position="163"/>
    </location>
    <ligand>
        <name>ATP</name>
        <dbReference type="ChEBI" id="CHEBI:30616"/>
    </ligand>
</feature>
<comment type="catalytic activity">
    <reaction evidence="7">
        <text>N(1)-(5-phospho-beta-D-ribosyl)glycinamide + formate + ATP = N(2)-formyl-N(1)-(5-phospho-beta-D-ribosyl)glycinamide + ADP + phosphate + H(+)</text>
        <dbReference type="Rhea" id="RHEA:24829"/>
        <dbReference type="ChEBI" id="CHEBI:15378"/>
        <dbReference type="ChEBI" id="CHEBI:15740"/>
        <dbReference type="ChEBI" id="CHEBI:30616"/>
        <dbReference type="ChEBI" id="CHEBI:43474"/>
        <dbReference type="ChEBI" id="CHEBI:143788"/>
        <dbReference type="ChEBI" id="CHEBI:147286"/>
        <dbReference type="ChEBI" id="CHEBI:456216"/>
        <dbReference type="EC" id="6.3.1.21"/>
    </reaction>
</comment>
<dbReference type="InterPro" id="IPR048740">
    <property type="entry name" value="PurT_C"/>
</dbReference>
<name>A0A2P7MWQ2_9CYAN</name>
<dbReference type="NCBIfam" id="NF006766">
    <property type="entry name" value="PRK09288.1"/>
    <property type="match status" value="1"/>
</dbReference>
<dbReference type="InterPro" id="IPR013815">
    <property type="entry name" value="ATP_grasp_subdomain_1"/>
</dbReference>
<feature type="compositionally biased region" description="Basic and acidic residues" evidence="8">
    <location>
        <begin position="383"/>
        <end position="393"/>
    </location>
</feature>
<evidence type="ECO:0000313" key="10">
    <source>
        <dbReference type="EMBL" id="PSJ05650.1"/>
    </source>
</evidence>
<feature type="binding site" evidence="7">
    <location>
        <begin position="373"/>
        <end position="374"/>
    </location>
    <ligand>
        <name>N(1)-(5-phospho-beta-D-ribosyl)glycinamide</name>
        <dbReference type="ChEBI" id="CHEBI:143788"/>
    </ligand>
</feature>
<dbReference type="SUPFAM" id="SSF56059">
    <property type="entry name" value="Glutathione synthetase ATP-binding domain-like"/>
    <property type="match status" value="1"/>
</dbReference>
<evidence type="ECO:0000256" key="4">
    <source>
        <dbReference type="ARBA" id="ARBA00022755"/>
    </source>
</evidence>
<feature type="binding site" evidence="7">
    <location>
        <position position="80"/>
    </location>
    <ligand>
        <name>N(1)-(5-phospho-beta-D-ribosyl)glycinamide</name>
        <dbReference type="ChEBI" id="CHEBI:143788"/>
    </ligand>
</feature>
<dbReference type="GO" id="GO:0004644">
    <property type="term" value="F:phosphoribosylglycinamide formyltransferase activity"/>
    <property type="evidence" value="ECO:0007669"/>
    <property type="project" value="UniProtKB-UniRule"/>
</dbReference>
<evidence type="ECO:0000256" key="7">
    <source>
        <dbReference type="HAMAP-Rule" id="MF_01643"/>
    </source>
</evidence>
<dbReference type="InterPro" id="IPR016185">
    <property type="entry name" value="PreATP-grasp_dom_sf"/>
</dbReference>
<dbReference type="Proteomes" id="UP000243002">
    <property type="component" value="Unassembled WGS sequence"/>
</dbReference>
<keyword evidence="6 7" id="KW-0460">Magnesium</keyword>
<gene>
    <name evidence="7 10" type="primary">purT</name>
    <name evidence="10" type="ORF">C7K55_06280</name>
</gene>
<keyword evidence="2 7" id="KW-0479">Metal-binding</keyword>
<dbReference type="UniPathway" id="UPA00074">
    <property type="reaction ID" value="UER00127"/>
</dbReference>
<sequence>MTFPTPATLPATLMLLGSGELGKEVAIAAQRLGCRVIAVDRYANAPAMQVADVAEVVAMTDPEALKAVVRQHRPDLVIPEIEALAVDALAQLEAEGICVIPTARATAVTMNRDRIRDLATTELGLRTARFAYAGNASDLASAAAGLGWPVVVKPVMSSSGKGQSVVRGPEEIAAAWENAMAGARGAGELVIVEEFLHFELEITLLTVKQWQGPTLFCPPIGHIQERGDYQCSWQPAQMPAAALEAAQVMARGLTDNLGGAGLFGVEFFLCKKSSSSAGQPDELEVVFSELSPRPHDTGLVTMVGQNLSEFELHLRAVLGLPIPSIQSLGAAASRVILANSDGAEVSYSGVAQALSETDTEVLLFGKQHARPQRRMGVALARGSSEEEARRKADTAAAHIQVRASS</sequence>
<feature type="binding site" evidence="7">
    <location>
        <position position="366"/>
    </location>
    <ligand>
        <name>N(1)-(5-phospho-beta-D-ribosyl)glycinamide</name>
        <dbReference type="ChEBI" id="CHEBI:143788"/>
    </ligand>
</feature>
<proteinExistence type="inferred from homology"/>
<dbReference type="Pfam" id="PF21244">
    <property type="entry name" value="PurT_C"/>
    <property type="match status" value="1"/>
</dbReference>
<comment type="caution">
    <text evidence="10">The sequence shown here is derived from an EMBL/GenBank/DDBJ whole genome shotgun (WGS) entry which is preliminary data.</text>
</comment>
<organism evidence="10 11">
    <name type="scientific">Cyanobium usitatum str. Tous</name>
    <dbReference type="NCBI Taxonomy" id="2116684"/>
    <lineage>
        <taxon>Bacteria</taxon>
        <taxon>Bacillati</taxon>
        <taxon>Cyanobacteriota</taxon>
        <taxon>Cyanophyceae</taxon>
        <taxon>Synechococcales</taxon>
        <taxon>Prochlorococcaceae</taxon>
        <taxon>Cyanobium</taxon>
    </lineage>
</organism>
<evidence type="ECO:0000313" key="11">
    <source>
        <dbReference type="Proteomes" id="UP000243002"/>
    </source>
</evidence>
<keyword evidence="10" id="KW-0808">Transferase</keyword>
<comment type="subunit">
    <text evidence="7">Homodimer.</text>
</comment>
<dbReference type="InterPro" id="IPR054350">
    <property type="entry name" value="PurT/PurK_preATP-grasp"/>
</dbReference>
<feature type="binding site" evidence="7">
    <location>
        <position position="153"/>
    </location>
    <ligand>
        <name>ATP</name>
        <dbReference type="ChEBI" id="CHEBI:30616"/>
    </ligand>
</feature>
<feature type="binding site" evidence="7">
    <location>
        <position position="289"/>
    </location>
    <ligand>
        <name>Mg(2+)</name>
        <dbReference type="ChEBI" id="CHEBI:18420"/>
    </ligand>
</feature>
<dbReference type="NCBIfam" id="TIGR01142">
    <property type="entry name" value="purT"/>
    <property type="match status" value="1"/>
</dbReference>
<feature type="binding site" evidence="7">
    <location>
        <begin position="193"/>
        <end position="196"/>
    </location>
    <ligand>
        <name>ATP</name>
        <dbReference type="ChEBI" id="CHEBI:30616"/>
    </ligand>
</feature>
<keyword evidence="5 7" id="KW-0067">ATP-binding</keyword>
<dbReference type="GO" id="GO:0005524">
    <property type="term" value="F:ATP binding"/>
    <property type="evidence" value="ECO:0007669"/>
    <property type="project" value="UniProtKB-UniRule"/>
</dbReference>
<keyword evidence="1 7" id="KW-0436">Ligase</keyword>
<keyword evidence="4 7" id="KW-0658">Purine biosynthesis</keyword>
<dbReference type="OrthoDB" id="9804625at2"/>
<reference evidence="10 11" key="1">
    <citation type="journal article" date="2018" name="Environ. Microbiol.">
        <title>Ecological and genomic features of two widespread freshwater picocyanobacteria.</title>
        <authorList>
            <person name="Cabello-Yeves P.J."/>
            <person name="Picazo A."/>
            <person name="Camacho A."/>
            <person name="Callieri C."/>
            <person name="Rosselli R."/>
            <person name="Roda-Garcia J.J."/>
            <person name="Coutinho F.H."/>
            <person name="Rodriguez-Valera F."/>
        </authorList>
    </citation>
    <scope>NUCLEOTIDE SEQUENCE [LARGE SCALE GENOMIC DNA]</scope>
    <source>
        <strain evidence="10 11">Tous</strain>
    </source>
</reference>
<evidence type="ECO:0000256" key="8">
    <source>
        <dbReference type="SAM" id="MobiDB-lite"/>
    </source>
</evidence>
<evidence type="ECO:0000256" key="1">
    <source>
        <dbReference type="ARBA" id="ARBA00022598"/>
    </source>
</evidence>
<dbReference type="EC" id="6.3.1.21" evidence="7"/>
<feature type="domain" description="ATP-grasp" evidence="9">
    <location>
        <begin position="117"/>
        <end position="318"/>
    </location>
</feature>
<evidence type="ECO:0000259" key="9">
    <source>
        <dbReference type="PROSITE" id="PS50975"/>
    </source>
</evidence>
<accession>A0A2P7MWQ2</accession>
<feature type="binding site" evidence="7">
    <location>
        <begin position="20"/>
        <end position="21"/>
    </location>
    <ligand>
        <name>N(1)-(5-phospho-beta-D-ribosyl)glycinamide</name>
        <dbReference type="ChEBI" id="CHEBI:143788"/>
    </ligand>
</feature>
<dbReference type="PANTHER" id="PTHR43055">
    <property type="entry name" value="FORMATE-DEPENDENT PHOSPHORIBOSYLGLYCINAMIDE FORMYLTRANSFERASE"/>
    <property type="match status" value="1"/>
</dbReference>
<dbReference type="GO" id="GO:0005829">
    <property type="term" value="C:cytosol"/>
    <property type="evidence" value="ECO:0007669"/>
    <property type="project" value="TreeGrafter"/>
</dbReference>
<dbReference type="Gene3D" id="3.40.50.20">
    <property type="match status" value="1"/>
</dbReference>
<comment type="function">
    <text evidence="7">Involved in the de novo purine biosynthesis. Catalyzes the transfer of formate to 5-phospho-ribosyl-glycinamide (GAR), producing 5-phospho-ribosyl-N-formylglycinamide (FGAR). Formate is provided by PurU via hydrolysis of 10-formyl-tetrahydrofolate.</text>
</comment>
<dbReference type="InterPro" id="IPR005862">
    <property type="entry name" value="PurT"/>
</dbReference>
<dbReference type="GO" id="GO:0006189">
    <property type="term" value="P:'de novo' IMP biosynthetic process"/>
    <property type="evidence" value="ECO:0007669"/>
    <property type="project" value="UniProtKB-UniRule"/>
</dbReference>
<evidence type="ECO:0000256" key="6">
    <source>
        <dbReference type="ARBA" id="ARBA00022842"/>
    </source>
</evidence>
<dbReference type="Gene3D" id="3.30.1490.20">
    <property type="entry name" value="ATP-grasp fold, A domain"/>
    <property type="match status" value="1"/>
</dbReference>
<keyword evidence="3 7" id="KW-0547">Nucleotide-binding</keyword>
<feature type="region of interest" description="Disordered" evidence="8">
    <location>
        <begin position="375"/>
        <end position="405"/>
    </location>
</feature>
<dbReference type="GO" id="GO:0000287">
    <property type="term" value="F:magnesium ion binding"/>
    <property type="evidence" value="ECO:0007669"/>
    <property type="project" value="UniProtKB-UniRule"/>
</dbReference>
<dbReference type="InterPro" id="IPR011054">
    <property type="entry name" value="Rudment_hybrid_motif"/>
</dbReference>
<dbReference type="InterPro" id="IPR003135">
    <property type="entry name" value="ATP-grasp_carboxylate-amine"/>
</dbReference>
<keyword evidence="11" id="KW-1185">Reference proteome</keyword>
<dbReference type="Gene3D" id="3.30.470.20">
    <property type="entry name" value="ATP-grasp fold, B domain"/>
    <property type="match status" value="1"/>
</dbReference>
<comment type="pathway">
    <text evidence="7">Purine metabolism; IMP biosynthesis via de novo pathway; N(2)-formyl-N(1)-(5-phospho-D-ribosyl)glycinamide from N(1)-(5-phospho-D-ribosyl)glycinamide (formate route): step 1/1.</text>
</comment>
<feature type="binding site" evidence="7">
    <location>
        <position position="201"/>
    </location>
    <ligand>
        <name>ATP</name>
        <dbReference type="ChEBI" id="CHEBI:30616"/>
    </ligand>
</feature>
<dbReference type="Pfam" id="PF22660">
    <property type="entry name" value="RS_preATP-grasp-like"/>
    <property type="match status" value="1"/>
</dbReference>
<evidence type="ECO:0000256" key="5">
    <source>
        <dbReference type="ARBA" id="ARBA00022840"/>
    </source>
</evidence>
<feature type="binding site" evidence="7">
    <location>
        <position position="296"/>
    </location>
    <ligand>
        <name>N(1)-(5-phospho-beta-D-ribosyl)glycinamide</name>
        <dbReference type="ChEBI" id="CHEBI:143788"/>
    </ligand>
</feature>
<dbReference type="GO" id="GO:0043815">
    <property type="term" value="F:phosphoribosylglycinamide formyltransferase 2 activity"/>
    <property type="evidence" value="ECO:0007669"/>
    <property type="project" value="UniProtKB-UniRule"/>
</dbReference>
<dbReference type="PROSITE" id="PS50975">
    <property type="entry name" value="ATP_GRASP"/>
    <property type="match status" value="1"/>
</dbReference>
<dbReference type="HAMAP" id="MF_01643">
    <property type="entry name" value="PurT"/>
    <property type="match status" value="1"/>
</dbReference>
<protein>
    <recommendedName>
        <fullName evidence="7">Formate-dependent phosphoribosylglycinamide formyltransferase</fullName>
        <ecNumber evidence="7">6.3.1.21</ecNumber>
    </recommendedName>
    <alternativeName>
        <fullName evidence="7">5'-phosphoribosylglycinamide transformylase 2</fullName>
    </alternativeName>
    <alternativeName>
        <fullName evidence="7">Formate-dependent GAR transformylase</fullName>
    </alternativeName>
    <alternativeName>
        <fullName evidence="7">GAR transformylase 2</fullName>
        <shortName evidence="7">GART 2</shortName>
    </alternativeName>
    <alternativeName>
        <fullName evidence="7">Non-folate glycinamide ribonucleotide transformylase</fullName>
    </alternativeName>
    <alternativeName>
        <fullName evidence="7">Phosphoribosylglycinamide formyltransferase 2</fullName>
    </alternativeName>
</protein>
<dbReference type="AlphaFoldDB" id="A0A2P7MWQ2"/>
<dbReference type="PANTHER" id="PTHR43055:SF1">
    <property type="entry name" value="FORMATE-DEPENDENT PHOSPHORIBOSYLGLYCINAMIDE FORMYLTRANSFERASE"/>
    <property type="match status" value="1"/>
</dbReference>
<dbReference type="EMBL" id="PXXO01000006">
    <property type="protein sequence ID" value="PSJ05650.1"/>
    <property type="molecule type" value="Genomic_DNA"/>
</dbReference>
<dbReference type="RefSeq" id="WP_106502584.1">
    <property type="nucleotide sequence ID" value="NZ_PXXO01000006.1"/>
</dbReference>
<dbReference type="Pfam" id="PF02222">
    <property type="entry name" value="ATP-grasp"/>
    <property type="match status" value="1"/>
</dbReference>
<evidence type="ECO:0000256" key="3">
    <source>
        <dbReference type="ARBA" id="ARBA00022741"/>
    </source>
</evidence>
<comment type="similarity">
    <text evidence="7">Belongs to the PurK/PurT family.</text>
</comment>
<dbReference type="SUPFAM" id="SSF51246">
    <property type="entry name" value="Rudiment single hybrid motif"/>
    <property type="match status" value="1"/>
</dbReference>
<feature type="binding site" evidence="7">
    <location>
        <position position="112"/>
    </location>
    <ligand>
        <name>ATP</name>
        <dbReference type="ChEBI" id="CHEBI:30616"/>
    </ligand>
</feature>
<evidence type="ECO:0000256" key="2">
    <source>
        <dbReference type="ARBA" id="ARBA00022723"/>
    </source>
</evidence>
<dbReference type="InterPro" id="IPR011761">
    <property type="entry name" value="ATP-grasp"/>
</dbReference>
<dbReference type="SUPFAM" id="SSF52440">
    <property type="entry name" value="PreATP-grasp domain"/>
    <property type="match status" value="1"/>
</dbReference>
<feature type="binding site" evidence="7">
    <location>
        <position position="266"/>
    </location>
    <ligand>
        <name>Mg(2+)</name>
        <dbReference type="ChEBI" id="CHEBI:18420"/>
    </ligand>
</feature>